<evidence type="ECO:0000313" key="2">
    <source>
        <dbReference type="Proteomes" id="UP001223802"/>
    </source>
</evidence>
<organism evidence="1 2">
    <name type="scientific">Oceanimonas pelagia</name>
    <dbReference type="NCBI Taxonomy" id="3028314"/>
    <lineage>
        <taxon>Bacteria</taxon>
        <taxon>Pseudomonadati</taxon>
        <taxon>Pseudomonadota</taxon>
        <taxon>Gammaproteobacteria</taxon>
        <taxon>Aeromonadales</taxon>
        <taxon>Aeromonadaceae</taxon>
        <taxon>Oceanimonas</taxon>
    </lineage>
</organism>
<dbReference type="Gene3D" id="1.10.30.50">
    <property type="match status" value="1"/>
</dbReference>
<evidence type="ECO:0008006" key="3">
    <source>
        <dbReference type="Google" id="ProtNLM"/>
    </source>
</evidence>
<dbReference type="KEGG" id="ope:PU634_03745"/>
<keyword evidence="2" id="KW-1185">Reference proteome</keyword>
<gene>
    <name evidence="1" type="ORF">PU634_03745</name>
</gene>
<evidence type="ECO:0000313" key="1">
    <source>
        <dbReference type="EMBL" id="WMC11484.1"/>
    </source>
</evidence>
<dbReference type="Proteomes" id="UP001223802">
    <property type="component" value="Chromosome"/>
</dbReference>
<dbReference type="AlphaFoldDB" id="A0AA50QCT9"/>
<proteinExistence type="predicted"/>
<dbReference type="RefSeq" id="WP_306762723.1">
    <property type="nucleotide sequence ID" value="NZ_CP118224.1"/>
</dbReference>
<reference evidence="1 2" key="1">
    <citation type="submission" date="2023-02" db="EMBL/GenBank/DDBJ databases">
        <title>Complete genome sequence of a novel bacterium Oceanimonas sp. NTOU-MSR1 isolated from marine coast sediment.</title>
        <authorList>
            <person name="Yang H.-T."/>
            <person name="Chen Y.-L."/>
            <person name="Ho Y.-N."/>
        </authorList>
    </citation>
    <scope>NUCLEOTIDE SEQUENCE [LARGE SCALE GENOMIC DNA]</scope>
    <source>
        <strain evidence="1 2">NTOU-MSR1</strain>
    </source>
</reference>
<protein>
    <recommendedName>
        <fullName evidence="3">TIGR02646 family protein</fullName>
    </recommendedName>
</protein>
<accession>A0AA50QCT9</accession>
<sequence length="199" mass="22933">MLHVTPQPEPADFDAEVRQKGLAHLKKAGIDINQPLPEGTQLQPYWRACLPALYESYQGICAYLAIHFERITGAGSVDHFVAKSARPEQAYEWSNYRLACSRMNSRKNDYDDVLDPFVIENGLFRLELISGHIYPNPELQSPLLDEVDTCIQRLKLDDEGCKEVRARHFSDYIQGFYTAEFLKQRSPFVWFEAHRQGLL</sequence>
<name>A0AA50QCT9_9GAMM</name>
<dbReference type="EMBL" id="CP118224">
    <property type="protein sequence ID" value="WMC11484.1"/>
    <property type="molecule type" value="Genomic_DNA"/>
</dbReference>